<keyword evidence="3" id="KW-1185">Reference proteome</keyword>
<feature type="region of interest" description="Disordered" evidence="1">
    <location>
        <begin position="1"/>
        <end position="27"/>
    </location>
</feature>
<dbReference type="EMBL" id="JAGTXO010000036">
    <property type="protein sequence ID" value="KAG8460026.1"/>
    <property type="molecule type" value="Genomic_DNA"/>
</dbReference>
<name>A0A8J6C6E1_DIALT</name>
<sequence length="696" mass="72911">MDVGGDGEVSKPARVRRKRPSGAQYLRTHPNASRGIFKFSRLHPTKARRPPKLAGYVSRGAFSIARSLLALVYARRMREAAALVPAMIQAFGHVPETTYLLAFEVLRALPGRGQQASLFLRRLAAVDLPNAAPRKLALACHQMESGRTGDARHTLSEMCISHGAGACDGAVSALAAALAFQSAREALAPAGGGDDRGGAARGAVSAREDGRADAPRSGGAVLRWDLHELFEAQPAAGFADPDDEPGGPLARAHAARARGPGFGDGDAGSAALHGAAEPARDAMRAIDAAFAAGVRSSGLAFCRAQLVALNATRADDALALMREHAREHCDDLGACLAFLRAAQLHAARDAQLDGADRGADGGDGALSDARPARRGGTFAFGASAREDAMRSLAHAALGVLRLDPSSEAAHESLWRGVRGCEACAGAPPALASSELARWAGERVEYAPESADAWCALVDALRRLTRELLEREPSLLVGAANEGAAAEGAAAAGTRAVERRRSDKAGKKARKQARRSALGAALPLGLVSGSEWDERLRWWPSAFFRPAVFDDGGLLRFKLAVCAMLYGRQSAFLQRALFAHACLDDVDTSERAATLRDAVRHVRKAAGADVSELCDRAEFGALAASRALGAAHVNGEFEALLADWSELCARVAHGSPPLPEVAGASEAELEGEPGAVAGVRRTRYAALGFPEPLTSEK</sequence>
<reference evidence="2" key="1">
    <citation type="submission" date="2021-05" db="EMBL/GenBank/DDBJ databases">
        <title>The genome of the haptophyte Pavlova lutheri (Diacronema luteri, Pavlovales) - a model for lipid biosynthesis in eukaryotic algae.</title>
        <authorList>
            <person name="Hulatt C.J."/>
            <person name="Posewitz M.C."/>
        </authorList>
    </citation>
    <scope>NUCLEOTIDE SEQUENCE</scope>
    <source>
        <strain evidence="2">NIVA-4/92</strain>
    </source>
</reference>
<dbReference type="OrthoDB" id="10640163at2759"/>
<feature type="compositionally biased region" description="Basic and acidic residues" evidence="1">
    <location>
        <begin position="495"/>
        <end position="505"/>
    </location>
</feature>
<dbReference type="Proteomes" id="UP000751190">
    <property type="component" value="Unassembled WGS sequence"/>
</dbReference>
<comment type="caution">
    <text evidence="2">The sequence shown here is derived from an EMBL/GenBank/DDBJ whole genome shotgun (WGS) entry which is preliminary data.</text>
</comment>
<accession>A0A8J6C6E1</accession>
<feature type="region of interest" description="Disordered" evidence="1">
    <location>
        <begin position="236"/>
        <end position="266"/>
    </location>
</feature>
<evidence type="ECO:0000313" key="2">
    <source>
        <dbReference type="EMBL" id="KAG8460026.1"/>
    </source>
</evidence>
<gene>
    <name evidence="2" type="ORF">KFE25_011075</name>
</gene>
<feature type="region of interest" description="Disordered" evidence="1">
    <location>
        <begin position="188"/>
        <end position="217"/>
    </location>
</feature>
<evidence type="ECO:0000313" key="3">
    <source>
        <dbReference type="Proteomes" id="UP000751190"/>
    </source>
</evidence>
<protein>
    <submittedName>
        <fullName evidence="2">Uncharacterized protein</fullName>
    </submittedName>
</protein>
<feature type="region of interest" description="Disordered" evidence="1">
    <location>
        <begin position="489"/>
        <end position="509"/>
    </location>
</feature>
<organism evidence="2 3">
    <name type="scientific">Diacronema lutheri</name>
    <name type="common">Unicellular marine alga</name>
    <name type="synonym">Monochrysis lutheri</name>
    <dbReference type="NCBI Taxonomy" id="2081491"/>
    <lineage>
        <taxon>Eukaryota</taxon>
        <taxon>Haptista</taxon>
        <taxon>Haptophyta</taxon>
        <taxon>Pavlovophyceae</taxon>
        <taxon>Pavlovales</taxon>
        <taxon>Pavlovaceae</taxon>
        <taxon>Diacronema</taxon>
    </lineage>
</organism>
<proteinExistence type="predicted"/>
<dbReference type="AlphaFoldDB" id="A0A8J6C6E1"/>
<evidence type="ECO:0000256" key="1">
    <source>
        <dbReference type="SAM" id="MobiDB-lite"/>
    </source>
</evidence>